<organism evidence="9 10">
    <name type="scientific">Sneathiella litorea</name>
    <dbReference type="NCBI Taxonomy" id="2606216"/>
    <lineage>
        <taxon>Bacteria</taxon>
        <taxon>Pseudomonadati</taxon>
        <taxon>Pseudomonadota</taxon>
        <taxon>Alphaproteobacteria</taxon>
        <taxon>Sneathiellales</taxon>
        <taxon>Sneathiellaceae</taxon>
        <taxon>Sneathiella</taxon>
    </lineage>
</organism>
<dbReference type="AlphaFoldDB" id="A0A6L8W224"/>
<evidence type="ECO:0000256" key="2">
    <source>
        <dbReference type="ARBA" id="ARBA00022617"/>
    </source>
</evidence>
<evidence type="ECO:0000259" key="7">
    <source>
        <dbReference type="Pfam" id="PF01077"/>
    </source>
</evidence>
<name>A0A6L8W224_9PROT</name>
<feature type="domain" description="Nitrite/sulphite reductase 4Fe-4S" evidence="7">
    <location>
        <begin position="119"/>
        <end position="274"/>
    </location>
</feature>
<feature type="domain" description="Nitrite/Sulfite reductase ferredoxin-like" evidence="8">
    <location>
        <begin position="52"/>
        <end position="110"/>
    </location>
</feature>
<keyword evidence="4" id="KW-0560">Oxidoreductase</keyword>
<keyword evidence="5" id="KW-0408">Iron</keyword>
<keyword evidence="1" id="KW-0004">4Fe-4S</keyword>
<dbReference type="Gene3D" id="3.90.480.20">
    <property type="match status" value="1"/>
</dbReference>
<protein>
    <submittedName>
        <fullName evidence="9">Nitrite/sulfite reductase</fullName>
    </submittedName>
</protein>
<dbReference type="InterPro" id="IPR045854">
    <property type="entry name" value="NO2/SO3_Rdtase_4Fe4S_sf"/>
</dbReference>
<evidence type="ECO:0000256" key="5">
    <source>
        <dbReference type="ARBA" id="ARBA00023004"/>
    </source>
</evidence>
<dbReference type="GO" id="GO:0016491">
    <property type="term" value="F:oxidoreductase activity"/>
    <property type="evidence" value="ECO:0007669"/>
    <property type="project" value="UniProtKB-KW"/>
</dbReference>
<dbReference type="InterPro" id="IPR006067">
    <property type="entry name" value="NO2/SO3_Rdtase_4Fe4S_dom"/>
</dbReference>
<keyword evidence="6" id="KW-0411">Iron-sulfur</keyword>
<dbReference type="GO" id="GO:0020037">
    <property type="term" value="F:heme binding"/>
    <property type="evidence" value="ECO:0007669"/>
    <property type="project" value="InterPro"/>
</dbReference>
<dbReference type="Proteomes" id="UP000476030">
    <property type="component" value="Unassembled WGS sequence"/>
</dbReference>
<dbReference type="InterPro" id="IPR005117">
    <property type="entry name" value="NiRdtase/SiRdtase_haem-b_fer"/>
</dbReference>
<dbReference type="Gene3D" id="3.30.413.10">
    <property type="entry name" value="Sulfite Reductase Hemoprotein, domain 1"/>
    <property type="match status" value="2"/>
</dbReference>
<keyword evidence="2" id="KW-0349">Heme</keyword>
<feature type="domain" description="Nitrite/Sulfite reductase ferredoxin-like" evidence="8">
    <location>
        <begin position="346"/>
        <end position="399"/>
    </location>
</feature>
<evidence type="ECO:0000313" key="9">
    <source>
        <dbReference type="EMBL" id="MZR29036.1"/>
    </source>
</evidence>
<feature type="domain" description="Nitrite/sulphite reductase 4Fe-4S" evidence="7">
    <location>
        <begin position="408"/>
        <end position="529"/>
    </location>
</feature>
<evidence type="ECO:0000259" key="8">
    <source>
        <dbReference type="Pfam" id="PF03460"/>
    </source>
</evidence>
<dbReference type="Pfam" id="PF01077">
    <property type="entry name" value="NIR_SIR"/>
    <property type="match status" value="2"/>
</dbReference>
<evidence type="ECO:0000256" key="1">
    <source>
        <dbReference type="ARBA" id="ARBA00022485"/>
    </source>
</evidence>
<reference evidence="9 10" key="1">
    <citation type="submission" date="2019-12" db="EMBL/GenBank/DDBJ databases">
        <title>Snethiella sp. nov. sp. isolated from sea sand.</title>
        <authorList>
            <person name="Kim J."/>
            <person name="Jeong S.E."/>
            <person name="Jung H.S."/>
            <person name="Jeon C.O."/>
        </authorList>
    </citation>
    <scope>NUCLEOTIDE SEQUENCE [LARGE SCALE GENOMIC DNA]</scope>
    <source>
        <strain evidence="9 10">DP05</strain>
    </source>
</reference>
<dbReference type="Gene3D" id="3.90.480.10">
    <property type="entry name" value="Sulfite Reductase Hemoprotein,Domain 2"/>
    <property type="match status" value="1"/>
</dbReference>
<dbReference type="EMBL" id="WTUW01000001">
    <property type="protein sequence ID" value="MZR29036.1"/>
    <property type="molecule type" value="Genomic_DNA"/>
</dbReference>
<dbReference type="RefSeq" id="WP_161313530.1">
    <property type="nucleotide sequence ID" value="NZ_WTUW01000001.1"/>
</dbReference>
<dbReference type="GO" id="GO:0046872">
    <property type="term" value="F:metal ion binding"/>
    <property type="evidence" value="ECO:0007669"/>
    <property type="project" value="UniProtKB-KW"/>
</dbReference>
<dbReference type="PRINTS" id="PR00397">
    <property type="entry name" value="SIROHAEM"/>
</dbReference>
<proteinExistence type="predicted"/>
<evidence type="ECO:0000256" key="4">
    <source>
        <dbReference type="ARBA" id="ARBA00023002"/>
    </source>
</evidence>
<dbReference type="PANTHER" id="PTHR32439">
    <property type="entry name" value="FERREDOXIN--NITRITE REDUCTASE, CHLOROPLASTIC"/>
    <property type="match status" value="1"/>
</dbReference>
<evidence type="ECO:0000256" key="3">
    <source>
        <dbReference type="ARBA" id="ARBA00022723"/>
    </source>
</evidence>
<dbReference type="InterPro" id="IPR036136">
    <property type="entry name" value="Nit/Sulf_reduc_fer-like_dom_sf"/>
</dbReference>
<comment type="caution">
    <text evidence="9">The sequence shown here is derived from an EMBL/GenBank/DDBJ whole genome shotgun (WGS) entry which is preliminary data.</text>
</comment>
<dbReference type="PANTHER" id="PTHR32439:SF9">
    <property type="entry name" value="BLR3264 PROTEIN"/>
    <property type="match status" value="1"/>
</dbReference>
<accession>A0A6L8W224</accession>
<dbReference type="GO" id="GO:0051539">
    <property type="term" value="F:4 iron, 4 sulfur cluster binding"/>
    <property type="evidence" value="ECO:0007669"/>
    <property type="project" value="UniProtKB-KW"/>
</dbReference>
<dbReference type="InterPro" id="IPR051329">
    <property type="entry name" value="NIR_SIR_4Fe-4S"/>
</dbReference>
<sequence length="551" mass="62764">MYQYSDQDQQLLLERVAQFRGQVARRLKGELSEEEFKHQRLRNGLYLQLHAYMLRVAIPYGLLSSDQMRTLAHIARKYDKGYGHFSTRQNIQYNWPKLEDVPDILDDLAKVEMHAIQTSGNCIRNTTSDPLASVARDELEDPRPYCELIRQWSTFHPEFNFLPRKFKIAVSGATQDRAAVAVHDIGLRLIKNETSGENGFEVYVGGGLGRTPMIGKVIRSFLPKEDMLTYLEAILRVYNTLGRRDNIYKARIKILVHETGEDKFRELVEAEWEKIKAGGLYLKDEDFAWVKGFFKDPDYELLPDNDTEFENLLLSNTDFARWVDKNIELHKQSGYRIVYLSLKTAHQPPGDVTADQMDAIADLADKYSLSQIRTTHRQNLVLSDVKLQDLPALWEELKALDLATPNYNHVTDIISCPGLDYCALATARSIPISQAITERFDNYDFINDLGDVSINISGCINACGHHHVANIGILGVNKKGTEVYQLTLGGSAREDAAIGKIIGPAFEADEIVDAVEKVLSVYLENREDPEETFLMTYRRLGQAFFKERLYG</sequence>
<dbReference type="InterPro" id="IPR006066">
    <property type="entry name" value="NO2/SO3_Rdtase_FeS/sirohaem_BS"/>
</dbReference>
<gene>
    <name evidence="9" type="ORF">GQE98_00160</name>
</gene>
<dbReference type="Pfam" id="PF03460">
    <property type="entry name" value="NIR_SIR_ferr"/>
    <property type="match status" value="2"/>
</dbReference>
<dbReference type="SUPFAM" id="SSF55124">
    <property type="entry name" value="Nitrite/Sulfite reductase N-terminal domain-like"/>
    <property type="match status" value="2"/>
</dbReference>
<evidence type="ECO:0000256" key="6">
    <source>
        <dbReference type="ARBA" id="ARBA00023014"/>
    </source>
</evidence>
<keyword evidence="3" id="KW-0479">Metal-binding</keyword>
<keyword evidence="10" id="KW-1185">Reference proteome</keyword>
<evidence type="ECO:0000313" key="10">
    <source>
        <dbReference type="Proteomes" id="UP000476030"/>
    </source>
</evidence>
<dbReference type="SUPFAM" id="SSF56014">
    <property type="entry name" value="Nitrite and sulphite reductase 4Fe-4S domain-like"/>
    <property type="match status" value="2"/>
</dbReference>